<dbReference type="InterPro" id="IPR050126">
    <property type="entry name" value="Ap4A_hydrolase"/>
</dbReference>
<dbReference type="InterPro" id="IPR029052">
    <property type="entry name" value="Metallo-depent_PP-like"/>
</dbReference>
<dbReference type="GO" id="GO:0005737">
    <property type="term" value="C:cytoplasm"/>
    <property type="evidence" value="ECO:0007669"/>
    <property type="project" value="TreeGrafter"/>
</dbReference>
<name>A0A2S7KAS2_9PROT</name>
<feature type="domain" description="Calcineurin-like phosphoesterase" evidence="1">
    <location>
        <begin position="23"/>
        <end position="217"/>
    </location>
</feature>
<dbReference type="InterPro" id="IPR004843">
    <property type="entry name" value="Calcineurin-like_PHP"/>
</dbReference>
<dbReference type="SUPFAM" id="SSF56300">
    <property type="entry name" value="Metallo-dependent phosphatases"/>
    <property type="match status" value="1"/>
</dbReference>
<gene>
    <name evidence="2" type="ORF">CW354_01760</name>
</gene>
<evidence type="ECO:0000313" key="2">
    <source>
        <dbReference type="EMBL" id="PQA89616.1"/>
    </source>
</evidence>
<evidence type="ECO:0000313" key="3">
    <source>
        <dbReference type="Proteomes" id="UP000239504"/>
    </source>
</evidence>
<organism evidence="2 3">
    <name type="scientific">Hyphococcus luteus</name>
    <dbReference type="NCBI Taxonomy" id="2058213"/>
    <lineage>
        <taxon>Bacteria</taxon>
        <taxon>Pseudomonadati</taxon>
        <taxon>Pseudomonadota</taxon>
        <taxon>Alphaproteobacteria</taxon>
        <taxon>Parvularculales</taxon>
        <taxon>Parvularculaceae</taxon>
        <taxon>Hyphococcus</taxon>
    </lineage>
</organism>
<comment type="caution">
    <text evidence="2">The sequence shown here is derived from an EMBL/GenBank/DDBJ whole genome shotgun (WGS) entry which is preliminary data.</text>
</comment>
<dbReference type="OrthoDB" id="9807890at2"/>
<proteinExistence type="predicted"/>
<reference evidence="2 3" key="1">
    <citation type="submission" date="2017-12" db="EMBL/GenBank/DDBJ databases">
        <authorList>
            <person name="Hurst M.R.H."/>
        </authorList>
    </citation>
    <scope>NUCLEOTIDE SEQUENCE [LARGE SCALE GENOMIC DNA]</scope>
    <source>
        <strain evidence="2 3">SY-3-19</strain>
    </source>
</reference>
<evidence type="ECO:0000259" key="1">
    <source>
        <dbReference type="Pfam" id="PF00149"/>
    </source>
</evidence>
<dbReference type="Pfam" id="PF00149">
    <property type="entry name" value="Metallophos"/>
    <property type="match status" value="1"/>
</dbReference>
<keyword evidence="3" id="KW-1185">Reference proteome</keyword>
<dbReference type="Proteomes" id="UP000239504">
    <property type="component" value="Unassembled WGS sequence"/>
</dbReference>
<dbReference type="PANTHER" id="PTHR42850:SF4">
    <property type="entry name" value="ZINC-DEPENDENT ENDOPOLYPHOSPHATASE"/>
    <property type="match status" value="1"/>
</dbReference>
<sequence length="250" mass="28090">MARMIQRLFRKSEMKASVPKGKTIYAIGDIHGRSDMLDELLWRIKDDAGSLYEAKLIFLGDYVDRGPDSRGVIDRLISLGQDYEDAVFLKGNHEALLLDFLAEPEDLSHWLDWGGAETLESYGLDTVGKEYRALAEEFFEAAPQSHLDFLNGLGLTHIEGDYLFVHAGLRPATPLEEQTEEDLIWIRKRFHNAAPNSRPDYVVVHGHTPTDKPDDAGWRIGVDTGACYGGLLTAVALKDNTRRFLSVKDD</sequence>
<dbReference type="PANTHER" id="PTHR42850">
    <property type="entry name" value="METALLOPHOSPHOESTERASE"/>
    <property type="match status" value="1"/>
</dbReference>
<dbReference type="CDD" id="cd00144">
    <property type="entry name" value="MPP_PPP_family"/>
    <property type="match status" value="1"/>
</dbReference>
<dbReference type="GO" id="GO:0016791">
    <property type="term" value="F:phosphatase activity"/>
    <property type="evidence" value="ECO:0007669"/>
    <property type="project" value="TreeGrafter"/>
</dbReference>
<dbReference type="Gene3D" id="3.60.21.10">
    <property type="match status" value="1"/>
</dbReference>
<dbReference type="GO" id="GO:0110154">
    <property type="term" value="P:RNA decapping"/>
    <property type="evidence" value="ECO:0007669"/>
    <property type="project" value="TreeGrafter"/>
</dbReference>
<dbReference type="GO" id="GO:0008803">
    <property type="term" value="F:bis(5'-nucleosyl)-tetraphosphatase (symmetrical) activity"/>
    <property type="evidence" value="ECO:0007669"/>
    <property type="project" value="TreeGrafter"/>
</dbReference>
<dbReference type="AlphaFoldDB" id="A0A2S7KAS2"/>
<protein>
    <submittedName>
        <fullName evidence="2">Serine/threonine protein phosphatase</fullName>
    </submittedName>
</protein>
<accession>A0A2S7KAS2</accession>
<dbReference type="EMBL" id="PJCH01000001">
    <property type="protein sequence ID" value="PQA89616.1"/>
    <property type="molecule type" value="Genomic_DNA"/>
</dbReference>